<sequence>MNSSHFVLNGTNAFFKRRRLRGFAVCVADNCPLMTKEPSAIPVNAGGARVLKGSRGSGKKRGVSKTVIEIRSTENANSRLTKPTNRDEPLIFALTVSVLHLHMNATDFLAARPFIVFGNSD</sequence>
<evidence type="ECO:0000313" key="2">
    <source>
        <dbReference type="EMBL" id="GIY65782.1"/>
    </source>
</evidence>
<dbReference type="EMBL" id="BPLQ01012467">
    <property type="protein sequence ID" value="GIY65761.1"/>
    <property type="molecule type" value="Genomic_DNA"/>
</dbReference>
<evidence type="ECO:0000313" key="3">
    <source>
        <dbReference type="Proteomes" id="UP001054837"/>
    </source>
</evidence>
<dbReference type="Proteomes" id="UP001054837">
    <property type="component" value="Unassembled WGS sequence"/>
</dbReference>
<evidence type="ECO:0000313" key="1">
    <source>
        <dbReference type="EMBL" id="GIY65761.1"/>
    </source>
</evidence>
<keyword evidence="3" id="KW-1185">Reference proteome</keyword>
<dbReference type="EMBL" id="BPLQ01012467">
    <property type="protein sequence ID" value="GIY65782.1"/>
    <property type="molecule type" value="Genomic_DNA"/>
</dbReference>
<reference evidence="2 3" key="1">
    <citation type="submission" date="2021-06" db="EMBL/GenBank/DDBJ databases">
        <title>Caerostris darwini draft genome.</title>
        <authorList>
            <person name="Kono N."/>
            <person name="Arakawa K."/>
        </authorList>
    </citation>
    <scope>NUCLEOTIDE SEQUENCE [LARGE SCALE GENOMIC DNA]</scope>
</reference>
<proteinExistence type="predicted"/>
<gene>
    <name evidence="1" type="ORF">CDAR_188421</name>
    <name evidence="2" type="ORF">CDAR_188551</name>
</gene>
<protein>
    <submittedName>
        <fullName evidence="2">Uncharacterized protein</fullName>
    </submittedName>
</protein>
<organism evidence="2 3">
    <name type="scientific">Caerostris darwini</name>
    <dbReference type="NCBI Taxonomy" id="1538125"/>
    <lineage>
        <taxon>Eukaryota</taxon>
        <taxon>Metazoa</taxon>
        <taxon>Ecdysozoa</taxon>
        <taxon>Arthropoda</taxon>
        <taxon>Chelicerata</taxon>
        <taxon>Arachnida</taxon>
        <taxon>Araneae</taxon>
        <taxon>Araneomorphae</taxon>
        <taxon>Entelegynae</taxon>
        <taxon>Araneoidea</taxon>
        <taxon>Araneidae</taxon>
        <taxon>Caerostris</taxon>
    </lineage>
</organism>
<comment type="caution">
    <text evidence="2">The sequence shown here is derived from an EMBL/GenBank/DDBJ whole genome shotgun (WGS) entry which is preliminary data.</text>
</comment>
<accession>A0AAV4V6C7</accession>
<name>A0AAV4V6C7_9ARAC</name>
<dbReference type="AlphaFoldDB" id="A0AAV4V6C7"/>